<dbReference type="AlphaFoldDB" id="A0A2M4C8K1"/>
<name>A0A2M4C8K1_9DIPT</name>
<evidence type="ECO:0000313" key="1">
    <source>
        <dbReference type="EMBL" id="MBW61634.1"/>
    </source>
</evidence>
<proteinExistence type="predicted"/>
<sequence length="102" mass="10598">MLSRTLHRVLPGGSLAAAVAAGAPGAAIETALLLHSESGTGGPFLETDHGRTHYSGGNHCKTVYSNGRCTAPGLSSCWSDLPHHDSISRHLMLQLTPTTTLP</sequence>
<accession>A0A2M4C8K1</accession>
<dbReference type="EMBL" id="GGFJ01012493">
    <property type="protein sequence ID" value="MBW61634.1"/>
    <property type="molecule type" value="Transcribed_RNA"/>
</dbReference>
<protein>
    <submittedName>
        <fullName evidence="1">Putative secreted protein</fullName>
    </submittedName>
</protein>
<reference evidence="1" key="1">
    <citation type="submission" date="2018-01" db="EMBL/GenBank/DDBJ databases">
        <title>An insight into the sialome of Amazonian anophelines.</title>
        <authorList>
            <person name="Ribeiro J.M."/>
            <person name="Scarpassa V."/>
            <person name="Calvo E."/>
        </authorList>
    </citation>
    <scope>NUCLEOTIDE SEQUENCE</scope>
    <source>
        <tissue evidence="1">Salivary glands</tissue>
    </source>
</reference>
<organism evidence="1">
    <name type="scientific">Anopheles marajoara</name>
    <dbReference type="NCBI Taxonomy" id="58244"/>
    <lineage>
        <taxon>Eukaryota</taxon>
        <taxon>Metazoa</taxon>
        <taxon>Ecdysozoa</taxon>
        <taxon>Arthropoda</taxon>
        <taxon>Hexapoda</taxon>
        <taxon>Insecta</taxon>
        <taxon>Pterygota</taxon>
        <taxon>Neoptera</taxon>
        <taxon>Endopterygota</taxon>
        <taxon>Diptera</taxon>
        <taxon>Nematocera</taxon>
        <taxon>Culicoidea</taxon>
        <taxon>Culicidae</taxon>
        <taxon>Anophelinae</taxon>
        <taxon>Anopheles</taxon>
    </lineage>
</organism>